<sequence length="449" mass="51137">MYINFLIDRFDKNKKDCAVIWNDKEYTYDWLIQCIQHFKSQLQKYKELEKSVVSLEADYSPYSIAMLLSLLDRGCIVVPTHDSLVKAIKEEYNDIAEVEHFVKIKGDNFEIKHKKIKSVKNKLLLQLKNQHHPGLVLFSSGTTGRSKAIVHDFTLLLNKFSERRNPKRIIPFMLFDHIGGINTLFQVLSSTGCLVIIQERSPLEVGKTIEKYKVQALPVTPTFINLFLINETYRKYDLSSLETISYGSEVMPESTLKAINEIFPNVKIFQTYGLSEVGVLSSKSKHAASLWVKVWGEGVKTRIVDGVLQIKSHSSMLGYINAPSPFTEDGWLITGDMVEQDGEYIRILGRKSEIINVGGEKVFPAEVESVLRLISGVEEVVVSATTNAITGQMVKAAVRLNTNESLGEFRIRMRNFCRDKLPAYKIPQKVVLTSKELHTNRFKKNRKLI</sequence>
<protein>
    <submittedName>
        <fullName evidence="3">Acyl-CoA synthetase (AMP-forming)/AMP-acid ligase II</fullName>
    </submittedName>
</protein>
<dbReference type="Gene3D" id="3.40.50.12780">
    <property type="entry name" value="N-terminal domain of ligase-like"/>
    <property type="match status" value="1"/>
</dbReference>
<proteinExistence type="predicted"/>
<dbReference type="AlphaFoldDB" id="A0A1H3SIR6"/>
<evidence type="ECO:0000313" key="4">
    <source>
        <dbReference type="Proteomes" id="UP000198935"/>
    </source>
</evidence>
<dbReference type="SUPFAM" id="SSF56801">
    <property type="entry name" value="Acetyl-CoA synthetase-like"/>
    <property type="match status" value="1"/>
</dbReference>
<dbReference type="Gene3D" id="3.30.300.30">
    <property type="match status" value="1"/>
</dbReference>
<dbReference type="Pfam" id="PF00501">
    <property type="entry name" value="AMP-binding"/>
    <property type="match status" value="1"/>
</dbReference>
<feature type="domain" description="AMP-dependent synthetase/ligase" evidence="1">
    <location>
        <begin position="52"/>
        <end position="282"/>
    </location>
</feature>
<dbReference type="InterPro" id="IPR020845">
    <property type="entry name" value="AMP-binding_CS"/>
</dbReference>
<dbReference type="OrthoDB" id="9803968at2"/>
<keyword evidence="3" id="KW-0436">Ligase</keyword>
<evidence type="ECO:0000259" key="1">
    <source>
        <dbReference type="Pfam" id="PF00501"/>
    </source>
</evidence>
<dbReference type="Pfam" id="PF13193">
    <property type="entry name" value="AMP-binding_C"/>
    <property type="match status" value="1"/>
</dbReference>
<dbReference type="EMBL" id="FNPI01000011">
    <property type="protein sequence ID" value="SDZ37953.1"/>
    <property type="molecule type" value="Genomic_DNA"/>
</dbReference>
<dbReference type="PANTHER" id="PTHR43201:SF32">
    <property type="entry name" value="2-SUCCINYLBENZOATE--COA LIGASE, CHLOROPLASTIC_PEROXISOMAL"/>
    <property type="match status" value="1"/>
</dbReference>
<dbReference type="InterPro" id="IPR045851">
    <property type="entry name" value="AMP-bd_C_sf"/>
</dbReference>
<dbReference type="PANTHER" id="PTHR43201">
    <property type="entry name" value="ACYL-COA SYNTHETASE"/>
    <property type="match status" value="1"/>
</dbReference>
<organism evidence="3 4">
    <name type="scientific">Evansella caseinilytica</name>
    <dbReference type="NCBI Taxonomy" id="1503961"/>
    <lineage>
        <taxon>Bacteria</taxon>
        <taxon>Bacillati</taxon>
        <taxon>Bacillota</taxon>
        <taxon>Bacilli</taxon>
        <taxon>Bacillales</taxon>
        <taxon>Bacillaceae</taxon>
        <taxon>Evansella</taxon>
    </lineage>
</organism>
<dbReference type="InterPro" id="IPR025110">
    <property type="entry name" value="AMP-bd_C"/>
</dbReference>
<gene>
    <name evidence="3" type="ORF">SAMN05421736_11152</name>
</gene>
<evidence type="ECO:0000313" key="3">
    <source>
        <dbReference type="EMBL" id="SDZ37953.1"/>
    </source>
</evidence>
<feature type="domain" description="AMP-binding enzyme C-terminal" evidence="2">
    <location>
        <begin position="366"/>
        <end position="441"/>
    </location>
</feature>
<dbReference type="PROSITE" id="PS00455">
    <property type="entry name" value="AMP_BINDING"/>
    <property type="match status" value="1"/>
</dbReference>
<dbReference type="GO" id="GO:0031956">
    <property type="term" value="F:medium-chain fatty acid-CoA ligase activity"/>
    <property type="evidence" value="ECO:0007669"/>
    <property type="project" value="TreeGrafter"/>
</dbReference>
<evidence type="ECO:0000259" key="2">
    <source>
        <dbReference type="Pfam" id="PF13193"/>
    </source>
</evidence>
<dbReference type="Proteomes" id="UP000198935">
    <property type="component" value="Unassembled WGS sequence"/>
</dbReference>
<dbReference type="STRING" id="1503961.SAMN05421736_11152"/>
<dbReference type="InterPro" id="IPR000873">
    <property type="entry name" value="AMP-dep_synth/lig_dom"/>
</dbReference>
<name>A0A1H3SIR6_9BACI</name>
<dbReference type="CDD" id="cd04433">
    <property type="entry name" value="AFD_class_I"/>
    <property type="match status" value="1"/>
</dbReference>
<dbReference type="GO" id="GO:0006631">
    <property type="term" value="P:fatty acid metabolic process"/>
    <property type="evidence" value="ECO:0007669"/>
    <property type="project" value="TreeGrafter"/>
</dbReference>
<reference evidence="4" key="1">
    <citation type="submission" date="2016-10" db="EMBL/GenBank/DDBJ databases">
        <authorList>
            <person name="Varghese N."/>
            <person name="Submissions S."/>
        </authorList>
    </citation>
    <scope>NUCLEOTIDE SEQUENCE [LARGE SCALE GENOMIC DNA]</scope>
    <source>
        <strain evidence="4">SP</strain>
    </source>
</reference>
<accession>A0A1H3SIR6</accession>
<dbReference type="InterPro" id="IPR042099">
    <property type="entry name" value="ANL_N_sf"/>
</dbReference>
<keyword evidence="4" id="KW-1185">Reference proteome</keyword>